<dbReference type="PANTHER" id="PTHR43108">
    <property type="entry name" value="N-ACETYLGLUCOSAMINE-6-SULFATASE FAMILY MEMBER"/>
    <property type="match status" value="1"/>
</dbReference>
<keyword evidence="3" id="KW-1185">Reference proteome</keyword>
<protein>
    <recommendedName>
        <fullName evidence="1">N-sulphoglucosamine sulphohydrolase C-terminal domain-containing protein</fullName>
    </recommendedName>
</protein>
<dbReference type="EMBL" id="BMWP01000006">
    <property type="protein sequence ID" value="GGW28487.1"/>
    <property type="molecule type" value="Genomic_DNA"/>
</dbReference>
<sequence>MDLWKLQRYLQDYLATIAAVDEGVGKILDYLEANDLAENTIVVYTTDQGFYLGEKGWFDKRFMYEESLGMPMLMKYPALIKPRTEITALTQNLDFAETFLDFAQVDIPKDMQGKSLKPLLTNSIKDEDFRDAIYYHYYDFPAFHMVKKMYGIRTDRYKLIHVYDDIDEWELYDLKEDPSEINNVIHDDMYNEVEQLLRKRLAQLQQQYQVTPKEFERAKPEAIQRAYKVFERLRGQPMNAYEH</sequence>
<comment type="caution">
    <text evidence="2">The sequence shown here is derived from an EMBL/GenBank/DDBJ whole genome shotgun (WGS) entry which is preliminary data.</text>
</comment>
<reference evidence="2" key="2">
    <citation type="submission" date="2020-09" db="EMBL/GenBank/DDBJ databases">
        <authorList>
            <person name="Sun Q."/>
            <person name="Kim S."/>
        </authorList>
    </citation>
    <scope>NUCLEOTIDE SEQUENCE</scope>
    <source>
        <strain evidence="2">KCTC 12113</strain>
    </source>
</reference>
<evidence type="ECO:0000259" key="1">
    <source>
        <dbReference type="Pfam" id="PF16347"/>
    </source>
</evidence>
<dbReference type="PANTHER" id="PTHR43108:SF6">
    <property type="entry name" value="N-SULPHOGLUCOSAMINE SULPHOHYDROLASE"/>
    <property type="match status" value="1"/>
</dbReference>
<dbReference type="Pfam" id="PF16347">
    <property type="entry name" value="SGSH_C"/>
    <property type="match status" value="1"/>
</dbReference>
<dbReference type="InterPro" id="IPR032506">
    <property type="entry name" value="SGSH_C"/>
</dbReference>
<name>A0A918IR83_9FLAO</name>
<gene>
    <name evidence="2" type="ORF">GCM10007383_12280</name>
</gene>
<proteinExistence type="predicted"/>
<dbReference type="Gene3D" id="3.40.720.10">
    <property type="entry name" value="Alkaline Phosphatase, subunit A"/>
    <property type="match status" value="1"/>
</dbReference>
<dbReference type="Proteomes" id="UP000634668">
    <property type="component" value="Unassembled WGS sequence"/>
</dbReference>
<feature type="domain" description="N-sulphoglucosamine sulphohydrolase C-terminal" evidence="1">
    <location>
        <begin position="53"/>
        <end position="207"/>
    </location>
</feature>
<organism evidence="2 3">
    <name type="scientific">Arenibacter certesii</name>
    <dbReference type="NCBI Taxonomy" id="228955"/>
    <lineage>
        <taxon>Bacteria</taxon>
        <taxon>Pseudomonadati</taxon>
        <taxon>Bacteroidota</taxon>
        <taxon>Flavobacteriia</taxon>
        <taxon>Flavobacteriales</taxon>
        <taxon>Flavobacteriaceae</taxon>
        <taxon>Arenibacter</taxon>
    </lineage>
</organism>
<dbReference type="AlphaFoldDB" id="A0A918IR83"/>
<reference evidence="2" key="1">
    <citation type="journal article" date="2014" name="Int. J. Syst. Evol. Microbiol.">
        <title>Complete genome sequence of Corynebacterium casei LMG S-19264T (=DSM 44701T), isolated from a smear-ripened cheese.</title>
        <authorList>
            <consortium name="US DOE Joint Genome Institute (JGI-PGF)"/>
            <person name="Walter F."/>
            <person name="Albersmeier A."/>
            <person name="Kalinowski J."/>
            <person name="Ruckert C."/>
        </authorList>
    </citation>
    <scope>NUCLEOTIDE SEQUENCE</scope>
    <source>
        <strain evidence="2">KCTC 12113</strain>
    </source>
</reference>
<evidence type="ECO:0000313" key="2">
    <source>
        <dbReference type="EMBL" id="GGW28487.1"/>
    </source>
</evidence>
<evidence type="ECO:0000313" key="3">
    <source>
        <dbReference type="Proteomes" id="UP000634668"/>
    </source>
</evidence>
<dbReference type="InterPro" id="IPR017850">
    <property type="entry name" value="Alkaline_phosphatase_core_sf"/>
</dbReference>
<accession>A0A918IR83</accession>
<dbReference type="SUPFAM" id="SSF53649">
    <property type="entry name" value="Alkaline phosphatase-like"/>
    <property type="match status" value="1"/>
</dbReference>